<dbReference type="PANTHER" id="PTHR44169">
    <property type="entry name" value="NADPH-DEPENDENT 1-ACYLDIHYDROXYACETONE PHOSPHATE REDUCTASE"/>
    <property type="match status" value="1"/>
</dbReference>
<evidence type="ECO:0000256" key="1">
    <source>
        <dbReference type="ARBA" id="ARBA00006484"/>
    </source>
</evidence>
<comment type="caution">
    <text evidence="4">The sequence shown here is derived from an EMBL/GenBank/DDBJ whole genome shotgun (WGS) entry which is preliminary data.</text>
</comment>
<comment type="similarity">
    <text evidence="1 3">Belongs to the short-chain dehydrogenases/reductases (SDR) family.</text>
</comment>
<organism evidence="4 5">
    <name type="scientific">Streptomyces acidiscabies</name>
    <dbReference type="NCBI Taxonomy" id="42234"/>
    <lineage>
        <taxon>Bacteria</taxon>
        <taxon>Bacillati</taxon>
        <taxon>Actinomycetota</taxon>
        <taxon>Actinomycetes</taxon>
        <taxon>Kitasatosporales</taxon>
        <taxon>Streptomycetaceae</taxon>
        <taxon>Streptomyces</taxon>
    </lineage>
</organism>
<dbReference type="PRINTS" id="PR00080">
    <property type="entry name" value="SDRFAMILY"/>
</dbReference>
<keyword evidence="2" id="KW-0560">Oxidoreductase</keyword>
<evidence type="ECO:0000256" key="3">
    <source>
        <dbReference type="RuleBase" id="RU000363"/>
    </source>
</evidence>
<dbReference type="EMBL" id="JPPY01000068">
    <property type="protein sequence ID" value="KND37202.1"/>
    <property type="molecule type" value="Genomic_DNA"/>
</dbReference>
<dbReference type="Proteomes" id="UP000037151">
    <property type="component" value="Unassembled WGS sequence"/>
</dbReference>
<dbReference type="SUPFAM" id="SSF51735">
    <property type="entry name" value="NAD(P)-binding Rossmann-fold domains"/>
    <property type="match status" value="1"/>
</dbReference>
<dbReference type="PRINTS" id="PR00081">
    <property type="entry name" value="GDHRDH"/>
</dbReference>
<evidence type="ECO:0000256" key="2">
    <source>
        <dbReference type="ARBA" id="ARBA00023002"/>
    </source>
</evidence>
<name>A0A0L0KGB8_9ACTN</name>
<evidence type="ECO:0000313" key="4">
    <source>
        <dbReference type="EMBL" id="KND37202.1"/>
    </source>
</evidence>
<dbReference type="RefSeq" id="WP_050370276.1">
    <property type="nucleotide sequence ID" value="NZ_KQ257813.1"/>
</dbReference>
<dbReference type="NCBIfam" id="NF006119">
    <property type="entry name" value="PRK08264.1-5"/>
    <property type="match status" value="1"/>
</dbReference>
<dbReference type="PANTHER" id="PTHR44169:SF6">
    <property type="entry name" value="NADPH-DEPENDENT 1-ACYLDIHYDROXYACETONE PHOSPHATE REDUCTASE"/>
    <property type="match status" value="1"/>
</dbReference>
<gene>
    <name evidence="4" type="ORF">IQ63_09735</name>
</gene>
<dbReference type="InterPro" id="IPR036291">
    <property type="entry name" value="NAD(P)-bd_dom_sf"/>
</dbReference>
<dbReference type="Gene3D" id="3.40.50.720">
    <property type="entry name" value="NAD(P)-binding Rossmann-like Domain"/>
    <property type="match status" value="1"/>
</dbReference>
<accession>A0A0L0KGB8</accession>
<evidence type="ECO:0000313" key="5">
    <source>
        <dbReference type="Proteomes" id="UP000037151"/>
    </source>
</evidence>
<dbReference type="GO" id="GO:0016491">
    <property type="term" value="F:oxidoreductase activity"/>
    <property type="evidence" value="ECO:0007669"/>
    <property type="project" value="UniProtKB-KW"/>
</dbReference>
<sequence length="233" mass="24652">MTTLKGATVLVTGGGRGIGRMLVENLYERGAAKVYATARDPRTVTHSRAVALALEVTDPASVTAAAEQAQDVTVLINNAGASVHASYLDSPMDDVRRDLETNFYGPLLVTRAFAPIIERNGGGHILNVHSALSWLADGTPYSASKAALWSQTNSLRLELKPRGISVTGLHVAYVDTDMTSGLDAAKADPRDVAVAALDGIEAGAHEVLADDTTRWVKSQLSADLEALYAQLNQ</sequence>
<proteinExistence type="inferred from homology"/>
<dbReference type="AlphaFoldDB" id="A0A0L0KGB8"/>
<protein>
    <submittedName>
        <fullName evidence="4">Short-chain dehydrogenase</fullName>
    </submittedName>
</protein>
<dbReference type="InterPro" id="IPR002347">
    <property type="entry name" value="SDR_fam"/>
</dbReference>
<reference evidence="5" key="1">
    <citation type="submission" date="2014-07" db="EMBL/GenBank/DDBJ databases">
        <title>Genome sequencing of plant-pathogenic Streptomyces species.</title>
        <authorList>
            <person name="Harrison J."/>
            <person name="Sapp M."/>
            <person name="Thwaites R."/>
            <person name="Studholme D.J."/>
        </authorList>
    </citation>
    <scope>NUCLEOTIDE SEQUENCE [LARGE SCALE GENOMIC DNA]</scope>
    <source>
        <strain evidence="5">NCPPB 4445</strain>
    </source>
</reference>
<dbReference type="PATRIC" id="fig|42234.21.peg.2006"/>
<dbReference type="OrthoDB" id="3212478at2"/>
<dbReference type="Pfam" id="PF00106">
    <property type="entry name" value="adh_short"/>
    <property type="match status" value="1"/>
</dbReference>